<sequence length="182" mass="19495">MQGNDTVPATVDGSKIALGAAFSDNGVAHSIKNTPLNMENLLVRLNTSFAPNGEFGTLRSTSVADEDGRPTFIGYDAAFCLEIFEPWVLELISFTNGEGPYGYTSLSPELYAKTRAEMDVGTMLPYFAGSGSSVAWQFPDREISSTSVANLHLGLMIAVLLLGAGVRDLRPHAASGYPKTWI</sequence>
<dbReference type="Proteomes" id="UP001148786">
    <property type="component" value="Unassembled WGS sequence"/>
</dbReference>
<name>A0A9W8N2D5_9AGAR</name>
<protein>
    <submittedName>
        <fullName evidence="1">Uncharacterized protein</fullName>
    </submittedName>
</protein>
<comment type="caution">
    <text evidence="1">The sequence shown here is derived from an EMBL/GenBank/DDBJ whole genome shotgun (WGS) entry which is preliminary data.</text>
</comment>
<dbReference type="OrthoDB" id="8191639at2759"/>
<evidence type="ECO:0000313" key="2">
    <source>
        <dbReference type="Proteomes" id="UP001148786"/>
    </source>
</evidence>
<keyword evidence="2" id="KW-1185">Reference proteome</keyword>
<proteinExistence type="predicted"/>
<organism evidence="1 2">
    <name type="scientific">Agrocybe chaxingu</name>
    <dbReference type="NCBI Taxonomy" id="84603"/>
    <lineage>
        <taxon>Eukaryota</taxon>
        <taxon>Fungi</taxon>
        <taxon>Dikarya</taxon>
        <taxon>Basidiomycota</taxon>
        <taxon>Agaricomycotina</taxon>
        <taxon>Agaricomycetes</taxon>
        <taxon>Agaricomycetidae</taxon>
        <taxon>Agaricales</taxon>
        <taxon>Agaricineae</taxon>
        <taxon>Strophariaceae</taxon>
        <taxon>Agrocybe</taxon>
    </lineage>
</organism>
<evidence type="ECO:0000313" key="1">
    <source>
        <dbReference type="EMBL" id="KAJ3518028.1"/>
    </source>
</evidence>
<gene>
    <name evidence="1" type="ORF">NLJ89_g122</name>
</gene>
<dbReference type="AlphaFoldDB" id="A0A9W8N2D5"/>
<accession>A0A9W8N2D5</accession>
<reference evidence="1" key="1">
    <citation type="submission" date="2022-07" db="EMBL/GenBank/DDBJ databases">
        <title>Genome Sequence of Agrocybe chaxingu.</title>
        <authorList>
            <person name="Buettner E."/>
        </authorList>
    </citation>
    <scope>NUCLEOTIDE SEQUENCE</scope>
    <source>
        <strain evidence="1">MP-N11</strain>
    </source>
</reference>
<dbReference type="EMBL" id="JANKHO010000004">
    <property type="protein sequence ID" value="KAJ3518028.1"/>
    <property type="molecule type" value="Genomic_DNA"/>
</dbReference>